<evidence type="ECO:0000313" key="2">
    <source>
        <dbReference type="Proteomes" id="UP000578819"/>
    </source>
</evidence>
<dbReference type="InterPro" id="IPR052523">
    <property type="entry name" value="Trichothecene_AcTrans"/>
</dbReference>
<reference evidence="1 2" key="1">
    <citation type="submission" date="2020-08" db="EMBL/GenBank/DDBJ databases">
        <title>Sequencing the genomes of 1000 actinobacteria strains.</title>
        <authorList>
            <person name="Klenk H.-P."/>
        </authorList>
    </citation>
    <scope>NUCLEOTIDE SEQUENCE [LARGE SCALE GENOMIC DNA]</scope>
    <source>
        <strain evidence="1 2">DSM 45886</strain>
    </source>
</reference>
<dbReference type="PANTHER" id="PTHR42791">
    <property type="entry name" value="GNAT FAMILY ACETYLTRANSFERASE"/>
    <property type="match status" value="1"/>
</dbReference>
<dbReference type="SUPFAM" id="SSF55729">
    <property type="entry name" value="Acyl-CoA N-acyltransferases (Nat)"/>
    <property type="match status" value="1"/>
</dbReference>
<dbReference type="RefSeq" id="WP_184536431.1">
    <property type="nucleotide sequence ID" value="NZ_JACHJW010000001.1"/>
</dbReference>
<sequence length="206" mass="22797">MSASTALVDIRTATMDDGDRITGLLTEGFLDGPIAAWLVGWERDRRAVLYGYLGLQVERALRFGTVYVTADLSAVTCWLPHADGCTCPPHGHPVQVMAACDGWADRFFVLEDSFAAHHLPVPHQHLGFFAVEPGQETQARKLLDHCHRIFDGTGVITYVEAANPERRKLYETLGYQASDPVQLPELGPLWWPMVRTPTSDTPGGQR</sequence>
<evidence type="ECO:0000313" key="1">
    <source>
        <dbReference type="EMBL" id="MBB4960694.1"/>
    </source>
</evidence>
<keyword evidence="2" id="KW-1185">Reference proteome</keyword>
<dbReference type="AlphaFoldDB" id="A0A7W7WRA4"/>
<dbReference type="Proteomes" id="UP000578819">
    <property type="component" value="Unassembled WGS sequence"/>
</dbReference>
<evidence type="ECO:0008006" key="3">
    <source>
        <dbReference type="Google" id="ProtNLM"/>
    </source>
</evidence>
<protein>
    <recommendedName>
        <fullName evidence="3">Acetyltransferase (GNAT) family protein</fullName>
    </recommendedName>
</protein>
<gene>
    <name evidence="1" type="ORF">FHR38_004427</name>
</gene>
<comment type="caution">
    <text evidence="1">The sequence shown here is derived from an EMBL/GenBank/DDBJ whole genome shotgun (WGS) entry which is preliminary data.</text>
</comment>
<organism evidence="1 2">
    <name type="scientific">Micromonospora polyrhachis</name>
    <dbReference type="NCBI Taxonomy" id="1282883"/>
    <lineage>
        <taxon>Bacteria</taxon>
        <taxon>Bacillati</taxon>
        <taxon>Actinomycetota</taxon>
        <taxon>Actinomycetes</taxon>
        <taxon>Micromonosporales</taxon>
        <taxon>Micromonosporaceae</taxon>
        <taxon>Micromonospora</taxon>
    </lineage>
</organism>
<dbReference type="InterPro" id="IPR016181">
    <property type="entry name" value="Acyl_CoA_acyltransferase"/>
</dbReference>
<dbReference type="EMBL" id="JACHJW010000001">
    <property type="protein sequence ID" value="MBB4960694.1"/>
    <property type="molecule type" value="Genomic_DNA"/>
</dbReference>
<name>A0A7W7WRA4_9ACTN</name>
<dbReference type="Gene3D" id="3.40.630.30">
    <property type="match status" value="1"/>
</dbReference>
<accession>A0A7W7WRA4</accession>
<dbReference type="PANTHER" id="PTHR42791:SF1">
    <property type="entry name" value="N-ACETYLTRANSFERASE DOMAIN-CONTAINING PROTEIN"/>
    <property type="match status" value="1"/>
</dbReference>
<proteinExistence type="predicted"/>